<reference evidence="2 3" key="1">
    <citation type="submission" date="2021-06" db="EMBL/GenBank/DDBJ databases">
        <title>Complete genome of Haloferula helveola possessing various polysaccharide degrading enzymes.</title>
        <authorList>
            <person name="Takami H."/>
            <person name="Huang C."/>
            <person name="Hamasaki K."/>
        </authorList>
    </citation>
    <scope>NUCLEOTIDE SEQUENCE [LARGE SCALE GENOMIC DNA]</scope>
    <source>
        <strain evidence="2 3">CN-1</strain>
    </source>
</reference>
<feature type="compositionally biased region" description="Basic and acidic residues" evidence="1">
    <location>
        <begin position="79"/>
        <end position="91"/>
    </location>
</feature>
<evidence type="ECO:0000256" key="1">
    <source>
        <dbReference type="SAM" id="MobiDB-lite"/>
    </source>
</evidence>
<keyword evidence="3" id="KW-1185">Reference proteome</keyword>
<accession>A0ABM7RGC7</accession>
<proteinExistence type="predicted"/>
<evidence type="ECO:0000313" key="2">
    <source>
        <dbReference type="EMBL" id="BCX46813.1"/>
    </source>
</evidence>
<organism evidence="2 3">
    <name type="scientific">Haloferula helveola</name>
    <dbReference type="NCBI Taxonomy" id="490095"/>
    <lineage>
        <taxon>Bacteria</taxon>
        <taxon>Pseudomonadati</taxon>
        <taxon>Verrucomicrobiota</taxon>
        <taxon>Verrucomicrobiia</taxon>
        <taxon>Verrucomicrobiales</taxon>
        <taxon>Verrucomicrobiaceae</taxon>
        <taxon>Haloferula</taxon>
    </lineage>
</organism>
<name>A0ABM7RGC7_9BACT</name>
<dbReference type="Proteomes" id="UP001374893">
    <property type="component" value="Chromosome"/>
</dbReference>
<sequence length="91" mass="10087">MLPAGSITLGSAAWDWWDWNTAPEQTAARVSVDFLNVAMGSERNLKTGIEPPYQDRIYDTATAPESFQIAGWDAPQVRPGERGPRHAIFDL</sequence>
<feature type="region of interest" description="Disordered" evidence="1">
    <location>
        <begin position="72"/>
        <end position="91"/>
    </location>
</feature>
<dbReference type="EMBL" id="AP024702">
    <property type="protein sequence ID" value="BCX46813.1"/>
    <property type="molecule type" value="Genomic_DNA"/>
</dbReference>
<protein>
    <submittedName>
        <fullName evidence="2">Uncharacterized protein</fullName>
    </submittedName>
</protein>
<evidence type="ECO:0000313" key="3">
    <source>
        <dbReference type="Proteomes" id="UP001374893"/>
    </source>
</evidence>
<gene>
    <name evidence="2" type="ORF">HAHE_07210</name>
</gene>